<keyword evidence="3 4" id="KW-0472">Membrane</keyword>
<dbReference type="InterPro" id="IPR052528">
    <property type="entry name" value="Sugar_transport-like"/>
</dbReference>
<feature type="domain" description="Major facilitator superfamily (MFS) profile" evidence="5">
    <location>
        <begin position="149"/>
        <end position="324"/>
    </location>
</feature>
<dbReference type="InterPro" id="IPR036259">
    <property type="entry name" value="MFS_trans_sf"/>
</dbReference>
<dbReference type="PANTHER" id="PTHR23526">
    <property type="entry name" value="INTEGRAL MEMBRANE TRANSPORT PROTEIN-RELATED"/>
    <property type="match status" value="1"/>
</dbReference>
<feature type="transmembrane region" description="Helical" evidence="4">
    <location>
        <begin position="214"/>
        <end position="233"/>
    </location>
</feature>
<accession>A0A1J4SHE3</accession>
<proteinExistence type="predicted"/>
<feature type="transmembrane region" description="Helical" evidence="4">
    <location>
        <begin position="60"/>
        <end position="80"/>
    </location>
</feature>
<dbReference type="InterPro" id="IPR011701">
    <property type="entry name" value="MFS"/>
</dbReference>
<dbReference type="Pfam" id="PF07690">
    <property type="entry name" value="MFS_1"/>
    <property type="match status" value="1"/>
</dbReference>
<feature type="transmembrane region" description="Helical" evidence="4">
    <location>
        <begin position="92"/>
        <end position="114"/>
    </location>
</feature>
<evidence type="ECO:0000256" key="1">
    <source>
        <dbReference type="ARBA" id="ARBA00022692"/>
    </source>
</evidence>
<gene>
    <name evidence="6" type="ORF">AUJ66_00445</name>
</gene>
<feature type="transmembrane region" description="Helical" evidence="4">
    <location>
        <begin position="185"/>
        <end position="207"/>
    </location>
</feature>
<dbReference type="InterPro" id="IPR020846">
    <property type="entry name" value="MFS_dom"/>
</dbReference>
<evidence type="ECO:0000256" key="2">
    <source>
        <dbReference type="ARBA" id="ARBA00022989"/>
    </source>
</evidence>
<feature type="transmembrane region" description="Helical" evidence="4">
    <location>
        <begin position="302"/>
        <end position="322"/>
    </location>
</feature>
<dbReference type="EMBL" id="MNUO01000005">
    <property type="protein sequence ID" value="OIN98712.1"/>
    <property type="molecule type" value="Genomic_DNA"/>
</dbReference>
<name>A0A1J4SHE3_9BACT</name>
<dbReference type="PROSITE" id="PS50850">
    <property type="entry name" value="MFS"/>
    <property type="match status" value="1"/>
</dbReference>
<dbReference type="Gene3D" id="1.20.1250.20">
    <property type="entry name" value="MFS general substrate transporter like domains"/>
    <property type="match status" value="1"/>
</dbReference>
<keyword evidence="2 4" id="KW-1133">Transmembrane helix</keyword>
<reference evidence="6 7" key="1">
    <citation type="journal article" date="2016" name="Environ. Microbiol.">
        <title>Genomic resolution of a cold subsurface aquifer community provides metabolic insights for novel microbes adapted to high CO concentrations.</title>
        <authorList>
            <person name="Probst A.J."/>
            <person name="Castelle C.J."/>
            <person name="Singh A."/>
            <person name="Brown C.T."/>
            <person name="Anantharaman K."/>
            <person name="Sharon I."/>
            <person name="Hug L.A."/>
            <person name="Burstein D."/>
            <person name="Emerson J.B."/>
            <person name="Thomas B.C."/>
            <person name="Banfield J.F."/>
        </authorList>
    </citation>
    <scope>NUCLEOTIDE SEQUENCE [LARGE SCALE GENOMIC DNA]</scope>
    <source>
        <strain evidence="6">CG1_02_38_46</strain>
    </source>
</reference>
<keyword evidence="1 4" id="KW-0812">Transmembrane</keyword>
<dbReference type="Proteomes" id="UP000182278">
    <property type="component" value="Unassembled WGS sequence"/>
</dbReference>
<evidence type="ECO:0000259" key="5">
    <source>
        <dbReference type="PROSITE" id="PS50850"/>
    </source>
</evidence>
<feature type="transmembrane region" description="Helical" evidence="4">
    <location>
        <begin position="150"/>
        <end position="173"/>
    </location>
</feature>
<dbReference type="SUPFAM" id="SSF103473">
    <property type="entry name" value="MFS general substrate transporter"/>
    <property type="match status" value="1"/>
</dbReference>
<comment type="caution">
    <text evidence="6">The sequence shown here is derived from an EMBL/GenBank/DDBJ whole genome shotgun (WGS) entry which is preliminary data.</text>
</comment>
<evidence type="ECO:0000256" key="4">
    <source>
        <dbReference type="SAM" id="Phobius"/>
    </source>
</evidence>
<dbReference type="GO" id="GO:0022857">
    <property type="term" value="F:transmembrane transporter activity"/>
    <property type="evidence" value="ECO:0007669"/>
    <property type="project" value="InterPro"/>
</dbReference>
<evidence type="ECO:0000256" key="3">
    <source>
        <dbReference type="ARBA" id="ARBA00023136"/>
    </source>
</evidence>
<evidence type="ECO:0000313" key="7">
    <source>
        <dbReference type="Proteomes" id="UP000182278"/>
    </source>
</evidence>
<evidence type="ECO:0000313" key="6">
    <source>
        <dbReference type="EMBL" id="OIN98712.1"/>
    </source>
</evidence>
<feature type="transmembrane region" description="Helical" evidence="4">
    <location>
        <begin position="274"/>
        <end position="296"/>
    </location>
</feature>
<feature type="transmembrane region" description="Helical" evidence="4">
    <location>
        <begin position="239"/>
        <end position="262"/>
    </location>
</feature>
<dbReference type="AlphaFoldDB" id="A0A1J4SHE3"/>
<dbReference type="STRING" id="1817893.AUJ66_00445"/>
<organism evidence="6 7">
    <name type="scientific">Candidatus Desantisbacteria bacterium CG1_02_38_46</name>
    <dbReference type="NCBI Taxonomy" id="1817893"/>
    <lineage>
        <taxon>Bacteria</taxon>
        <taxon>Candidatus Desantisiibacteriota</taxon>
    </lineage>
</organism>
<dbReference type="PANTHER" id="PTHR23526:SF1">
    <property type="entry name" value="MAJOR FACILITATOR SUPERFAMILY MFS_1"/>
    <property type="match status" value="1"/>
</dbReference>
<protein>
    <recommendedName>
        <fullName evidence="5">Major facilitator superfamily (MFS) profile domain-containing protein</fullName>
    </recommendedName>
</protein>
<feature type="transmembrane region" description="Helical" evidence="4">
    <location>
        <begin position="30"/>
        <end position="48"/>
    </location>
</feature>
<sequence>MAYLACWLALAIFAFFSARLNPRYALFIFFFFYGLSSFIIGIIIPPYFDYIGKVIPRNRGIYFGIALSSSAGLAIIGALLASRALDNFSFPASYAVCFSASFLIQFLSLIFFIFNVEHDNSAGSSLTDARFKFSSYLHTLFRILKEDKSYFNLLLVQIIISFGAMSYSFYTVYANSILSLSGNLLGRLTIMLVLGQVVAGIILGVVGDIQGHRFSLGIAILCGIGSAIIAIFGRSIGSFQAIFFLAGISLTSSYIEITNLTLEVATIDERSSYAALNSTLVGPFAAIAPLLGGILICNISYTFVFGLTAVVLIIGFLMVLFLKW</sequence>